<dbReference type="InterPro" id="IPR000182">
    <property type="entry name" value="GNAT_dom"/>
</dbReference>
<dbReference type="Gene3D" id="3.40.630.30">
    <property type="match status" value="1"/>
</dbReference>
<name>A0ABT0YV58_9BURK</name>
<feature type="compositionally biased region" description="Polar residues" evidence="1">
    <location>
        <begin position="1"/>
        <end position="15"/>
    </location>
</feature>
<sequence length="216" mass="23572">MTTAQAKPATASTTAAWRPTPLQASGAGRSAFDAMQPIGEYSNDKYYMRQSLLTSLPEKKKNRFGITKSDSPEDALRRQHIYHCLEVMNGYMDGHMNYVVKAGGKPAGMLSMSELPDNRGVKINGVIGLPDTKGVGVHAIRAAIEKSTEVGGGGRVELNYLPSNSENLRAFYTKAGFVERGYFNDAGKYVTHMVLDANKAKEFLRNTSGNSPRFIS</sequence>
<keyword evidence="3" id="KW-0012">Acyltransferase</keyword>
<dbReference type="EMBL" id="JAMKFE010000017">
    <property type="protein sequence ID" value="MCM5682189.1"/>
    <property type="molecule type" value="Genomic_DNA"/>
</dbReference>
<feature type="domain" description="N-acetyltransferase" evidence="2">
    <location>
        <begin position="48"/>
        <end position="198"/>
    </location>
</feature>
<dbReference type="PROSITE" id="PS51186">
    <property type="entry name" value="GNAT"/>
    <property type="match status" value="1"/>
</dbReference>
<feature type="region of interest" description="Disordered" evidence="1">
    <location>
        <begin position="1"/>
        <end position="29"/>
    </location>
</feature>
<protein>
    <submittedName>
        <fullName evidence="3">GNAT family N-acetyltransferase</fullName>
        <ecNumber evidence="3">2.3.1.-</ecNumber>
    </submittedName>
</protein>
<dbReference type="RefSeq" id="WP_251780665.1">
    <property type="nucleotide sequence ID" value="NZ_JAMKFE010000017.1"/>
</dbReference>
<organism evidence="3 4">
    <name type="scientific">Caldimonas mangrovi</name>
    <dbReference type="NCBI Taxonomy" id="2944811"/>
    <lineage>
        <taxon>Bacteria</taxon>
        <taxon>Pseudomonadati</taxon>
        <taxon>Pseudomonadota</taxon>
        <taxon>Betaproteobacteria</taxon>
        <taxon>Burkholderiales</taxon>
        <taxon>Sphaerotilaceae</taxon>
        <taxon>Caldimonas</taxon>
    </lineage>
</organism>
<keyword evidence="4" id="KW-1185">Reference proteome</keyword>
<dbReference type="Pfam" id="PF00583">
    <property type="entry name" value="Acetyltransf_1"/>
    <property type="match status" value="1"/>
</dbReference>
<reference evidence="3" key="1">
    <citation type="submission" date="2022-05" db="EMBL/GenBank/DDBJ databases">
        <title>Schlegelella sp. nov., isolated from mangrove soil.</title>
        <authorList>
            <person name="Liu Y."/>
            <person name="Ge X."/>
            <person name="Liu W."/>
        </authorList>
    </citation>
    <scope>NUCLEOTIDE SEQUENCE</scope>
    <source>
        <strain evidence="3">S2-27</strain>
    </source>
</reference>
<dbReference type="GO" id="GO:0016746">
    <property type="term" value="F:acyltransferase activity"/>
    <property type="evidence" value="ECO:0007669"/>
    <property type="project" value="UniProtKB-KW"/>
</dbReference>
<dbReference type="SUPFAM" id="SSF55729">
    <property type="entry name" value="Acyl-CoA N-acyltransferases (Nat)"/>
    <property type="match status" value="1"/>
</dbReference>
<dbReference type="InterPro" id="IPR016181">
    <property type="entry name" value="Acyl_CoA_acyltransferase"/>
</dbReference>
<gene>
    <name evidence="3" type="ORF">M8A51_21895</name>
</gene>
<accession>A0ABT0YV58</accession>
<evidence type="ECO:0000256" key="1">
    <source>
        <dbReference type="SAM" id="MobiDB-lite"/>
    </source>
</evidence>
<dbReference type="EC" id="2.3.1.-" evidence="3"/>
<evidence type="ECO:0000313" key="4">
    <source>
        <dbReference type="Proteomes" id="UP001165541"/>
    </source>
</evidence>
<dbReference type="Proteomes" id="UP001165541">
    <property type="component" value="Unassembled WGS sequence"/>
</dbReference>
<proteinExistence type="predicted"/>
<comment type="caution">
    <text evidence="3">The sequence shown here is derived from an EMBL/GenBank/DDBJ whole genome shotgun (WGS) entry which is preliminary data.</text>
</comment>
<evidence type="ECO:0000259" key="2">
    <source>
        <dbReference type="PROSITE" id="PS51186"/>
    </source>
</evidence>
<keyword evidence="3" id="KW-0808">Transferase</keyword>
<evidence type="ECO:0000313" key="3">
    <source>
        <dbReference type="EMBL" id="MCM5682189.1"/>
    </source>
</evidence>